<dbReference type="InterPro" id="IPR036390">
    <property type="entry name" value="WH_DNA-bd_sf"/>
</dbReference>
<dbReference type="GO" id="GO:0000978">
    <property type="term" value="F:RNA polymerase II cis-regulatory region sequence-specific DNA binding"/>
    <property type="evidence" value="ECO:0007669"/>
    <property type="project" value="TreeGrafter"/>
</dbReference>
<dbReference type="FunFam" id="1.20.5.340:FF:000005">
    <property type="entry name" value="Forkhead box P1, isoform CRA_f"/>
    <property type="match status" value="1"/>
</dbReference>
<comment type="subcellular location">
    <subcellularLocation>
        <location evidence="1 10">Nucleus</location>
    </subcellularLocation>
</comment>
<keyword evidence="14" id="KW-1185">Reference proteome</keyword>
<dbReference type="CDD" id="cd20065">
    <property type="entry name" value="FH_FOXP2"/>
    <property type="match status" value="1"/>
</dbReference>
<gene>
    <name evidence="13" type="primary">FOXP1</name>
    <name evidence="13" type="ORF">BLAG_LOCUS19011</name>
</gene>
<keyword evidence="4" id="KW-0863">Zinc-finger</keyword>
<dbReference type="GO" id="GO:0001227">
    <property type="term" value="F:DNA-binding transcription repressor activity, RNA polymerase II-specific"/>
    <property type="evidence" value="ECO:0007669"/>
    <property type="project" value="TreeGrafter"/>
</dbReference>
<dbReference type="SMART" id="SM00339">
    <property type="entry name" value="FH"/>
    <property type="match status" value="1"/>
</dbReference>
<reference evidence="13" key="1">
    <citation type="submission" date="2022-01" db="EMBL/GenBank/DDBJ databases">
        <authorList>
            <person name="Braso-Vives M."/>
        </authorList>
    </citation>
    <scope>NUCLEOTIDE SEQUENCE</scope>
</reference>
<keyword evidence="6" id="KW-0805">Transcription regulation</keyword>
<dbReference type="PANTHER" id="PTHR45796">
    <property type="entry name" value="FORKHEAD BOX P, ISOFORM C"/>
    <property type="match status" value="1"/>
</dbReference>
<dbReference type="PROSITE" id="PS00658">
    <property type="entry name" value="FORK_HEAD_2"/>
    <property type="match status" value="1"/>
</dbReference>
<evidence type="ECO:0000256" key="10">
    <source>
        <dbReference type="PROSITE-ProRule" id="PRU00089"/>
    </source>
</evidence>
<evidence type="ECO:0000256" key="11">
    <source>
        <dbReference type="SAM" id="MobiDB-lite"/>
    </source>
</evidence>
<keyword evidence="2" id="KW-0678">Repressor</keyword>
<keyword evidence="5" id="KW-0862">Zinc</keyword>
<dbReference type="InterPro" id="IPR036388">
    <property type="entry name" value="WH-like_DNA-bd_sf"/>
</dbReference>
<keyword evidence="7 10" id="KW-0238">DNA-binding</keyword>
<feature type="domain" description="Fork-head" evidence="12">
    <location>
        <begin position="463"/>
        <end position="536"/>
    </location>
</feature>
<dbReference type="OrthoDB" id="5830876at2759"/>
<dbReference type="PRINTS" id="PR00053">
    <property type="entry name" value="FORKHEAD"/>
</dbReference>
<dbReference type="InterPro" id="IPR032354">
    <property type="entry name" value="FOXP-CC"/>
</dbReference>
<dbReference type="AlphaFoldDB" id="A0A8J9ZZH7"/>
<evidence type="ECO:0000256" key="8">
    <source>
        <dbReference type="ARBA" id="ARBA00023163"/>
    </source>
</evidence>
<evidence type="ECO:0000256" key="5">
    <source>
        <dbReference type="ARBA" id="ARBA00022833"/>
    </source>
</evidence>
<dbReference type="SUPFAM" id="SSF46785">
    <property type="entry name" value="Winged helix' DNA-binding domain"/>
    <property type="match status" value="1"/>
</dbReference>
<dbReference type="Pfam" id="PF00250">
    <property type="entry name" value="Forkhead"/>
    <property type="match status" value="1"/>
</dbReference>
<proteinExistence type="predicted"/>
<dbReference type="InterPro" id="IPR050998">
    <property type="entry name" value="FOXP"/>
</dbReference>
<dbReference type="GO" id="GO:0005634">
    <property type="term" value="C:nucleus"/>
    <property type="evidence" value="ECO:0007669"/>
    <property type="project" value="UniProtKB-SubCell"/>
</dbReference>
<dbReference type="PANTHER" id="PTHR45796:SF4">
    <property type="entry name" value="FORKHEAD BOX P, ISOFORM C"/>
    <property type="match status" value="1"/>
</dbReference>
<protein>
    <submittedName>
        <fullName evidence="13">FOXP1 protein</fullName>
    </submittedName>
</protein>
<evidence type="ECO:0000259" key="12">
    <source>
        <dbReference type="PROSITE" id="PS50039"/>
    </source>
</evidence>
<keyword evidence="9 10" id="KW-0539">Nucleus</keyword>
<dbReference type="Gene3D" id="1.20.5.340">
    <property type="match status" value="1"/>
</dbReference>
<evidence type="ECO:0000256" key="4">
    <source>
        <dbReference type="ARBA" id="ARBA00022771"/>
    </source>
</evidence>
<dbReference type="PROSITE" id="PS50039">
    <property type="entry name" value="FORK_HEAD_3"/>
    <property type="match status" value="1"/>
</dbReference>
<keyword evidence="8" id="KW-0804">Transcription</keyword>
<dbReference type="FunFam" id="1.10.10.10:FF:000010">
    <property type="entry name" value="Forkhead box P2 isoform B"/>
    <property type="match status" value="1"/>
</dbReference>
<evidence type="ECO:0000256" key="6">
    <source>
        <dbReference type="ARBA" id="ARBA00023015"/>
    </source>
</evidence>
<feature type="DNA-binding region" description="Fork-head" evidence="10">
    <location>
        <begin position="463"/>
        <end position="536"/>
    </location>
</feature>
<dbReference type="GO" id="GO:0008270">
    <property type="term" value="F:zinc ion binding"/>
    <property type="evidence" value="ECO:0007669"/>
    <property type="project" value="UniProtKB-KW"/>
</dbReference>
<feature type="compositionally biased region" description="Basic and acidic residues" evidence="11">
    <location>
        <begin position="623"/>
        <end position="638"/>
    </location>
</feature>
<feature type="region of interest" description="Disordered" evidence="11">
    <location>
        <begin position="1"/>
        <end position="41"/>
    </location>
</feature>
<evidence type="ECO:0000256" key="1">
    <source>
        <dbReference type="ARBA" id="ARBA00004123"/>
    </source>
</evidence>
<organism evidence="13 14">
    <name type="scientific">Branchiostoma lanceolatum</name>
    <name type="common">Common lancelet</name>
    <name type="synonym">Amphioxus lanceolatum</name>
    <dbReference type="NCBI Taxonomy" id="7740"/>
    <lineage>
        <taxon>Eukaryota</taxon>
        <taxon>Metazoa</taxon>
        <taxon>Chordata</taxon>
        <taxon>Cephalochordata</taxon>
        <taxon>Leptocardii</taxon>
        <taxon>Amphioxiformes</taxon>
        <taxon>Branchiostomatidae</taxon>
        <taxon>Branchiostoma</taxon>
    </lineage>
</organism>
<sequence>MSQEAGMPNVLQETVTSESAQPTSGRVAGGGDAATQNAHGATEADLAAHIQQQQALHQAILLQHQQQQQQQALKGAKQGDKGVPVSAAQMPQVLLAPQQLTPVQLQQILQQQVLSPQQLQQLMAQQTLIQQQHQLQELYTKPGVNKDQQLKMQQQLQEQLGLQMLQQQQAMAALVATTGGKQPDASKQQQLQQMALQQQLMLQMQQAQQQQLIFRQHGLVQTQQGIVPVQLTQATSTTAGGTPATTIPPSPSVPAAPVMNGQAFASAAGDAALLHAGLVMANPHTISSPIADGRNSPGHNHPLYGNRMCKWPGCEAVCEDFGLFLKHLNTEHALDDRSTAQARVQMQVVAQLELQLAKERERLQAMMTHLHMKPAEPKEPVSTIITPVMSKPEPPSPLPPPSPVVTHDSTPHTPTTPTTPVMTAPATPTAVGPIRRRASEKYNLPLSEEIQRNHEFYKNADVRPPFTYASLIRQAIIESPERQLTLNEIYNWFTRTFAYFRRNAATWKNAVRHNLSLHKCFVRVENVKGAVWTVDEIEFQKRRQQKMSGEPKSGDTDKLMPEGWSLPLAGRGFGRRGMGGVVPDHNLYAANINANLQATLAENNLPLLSSAATGLAGPPTLLPDRDGSEHVPSEEESPHMSPTNVQVKVEQVQVKLEPQEGAQRQGTNGDNRAEEVESPK</sequence>
<feature type="region of interest" description="Disordered" evidence="11">
    <location>
        <begin position="390"/>
        <end position="428"/>
    </location>
</feature>
<evidence type="ECO:0000256" key="9">
    <source>
        <dbReference type="ARBA" id="ARBA00023242"/>
    </source>
</evidence>
<evidence type="ECO:0000256" key="2">
    <source>
        <dbReference type="ARBA" id="ARBA00022491"/>
    </source>
</evidence>
<dbReference type="Pfam" id="PF16159">
    <property type="entry name" value="FOXP-CC"/>
    <property type="match status" value="1"/>
</dbReference>
<feature type="compositionally biased region" description="Basic and acidic residues" evidence="11">
    <location>
        <begin position="671"/>
        <end position="680"/>
    </location>
</feature>
<feature type="region of interest" description="Disordered" evidence="11">
    <location>
        <begin position="616"/>
        <end position="680"/>
    </location>
</feature>
<dbReference type="Gene3D" id="1.10.10.10">
    <property type="entry name" value="Winged helix-like DNA-binding domain superfamily/Winged helix DNA-binding domain"/>
    <property type="match status" value="1"/>
</dbReference>
<name>A0A8J9ZZH7_BRALA</name>
<keyword evidence="3" id="KW-0479">Metal-binding</keyword>
<dbReference type="InterPro" id="IPR030456">
    <property type="entry name" value="TF_fork_head_CS_2"/>
</dbReference>
<feature type="compositionally biased region" description="Low complexity" evidence="11">
    <location>
        <begin position="639"/>
        <end position="660"/>
    </location>
</feature>
<feature type="compositionally biased region" description="Polar residues" evidence="11">
    <location>
        <begin position="11"/>
        <end position="24"/>
    </location>
</feature>
<evidence type="ECO:0000313" key="14">
    <source>
        <dbReference type="Proteomes" id="UP000838412"/>
    </source>
</evidence>
<dbReference type="EMBL" id="OV696690">
    <property type="protein sequence ID" value="CAH1264783.1"/>
    <property type="molecule type" value="Genomic_DNA"/>
</dbReference>
<feature type="compositionally biased region" description="Pro residues" evidence="11">
    <location>
        <begin position="392"/>
        <end position="403"/>
    </location>
</feature>
<feature type="compositionally biased region" description="Low complexity" evidence="11">
    <location>
        <begin position="404"/>
        <end position="428"/>
    </location>
</feature>
<dbReference type="Proteomes" id="UP000838412">
    <property type="component" value="Chromosome 5"/>
</dbReference>
<evidence type="ECO:0000313" key="13">
    <source>
        <dbReference type="EMBL" id="CAH1264783.1"/>
    </source>
</evidence>
<dbReference type="InterPro" id="IPR047412">
    <property type="entry name" value="FH_FOXP1_P2"/>
</dbReference>
<accession>A0A8J9ZZH7</accession>
<evidence type="ECO:0000256" key="3">
    <source>
        <dbReference type="ARBA" id="ARBA00022723"/>
    </source>
</evidence>
<evidence type="ECO:0000256" key="7">
    <source>
        <dbReference type="ARBA" id="ARBA00023125"/>
    </source>
</evidence>
<dbReference type="InterPro" id="IPR001766">
    <property type="entry name" value="Fork_head_dom"/>
</dbReference>